<dbReference type="eggNOG" id="ENOG50331S3">
    <property type="taxonomic scope" value="Bacteria"/>
</dbReference>
<dbReference type="OrthoDB" id="5198230at2"/>
<keyword evidence="1" id="KW-1133">Transmembrane helix</keyword>
<evidence type="ECO:0000313" key="4">
    <source>
        <dbReference type="Proteomes" id="UP000030002"/>
    </source>
</evidence>
<comment type="caution">
    <text evidence="3">The sequence shown here is derived from an EMBL/GenBank/DDBJ whole genome shotgun (WGS) entry which is preliminary data.</text>
</comment>
<feature type="domain" description="Protein-glutamine gamma-glutamyltransferase-like C-terminal" evidence="2">
    <location>
        <begin position="146"/>
        <end position="214"/>
    </location>
</feature>
<dbReference type="AlphaFoldDB" id="A0A0A0JE38"/>
<dbReference type="Pfam" id="PF13559">
    <property type="entry name" value="DUF4129"/>
    <property type="match status" value="1"/>
</dbReference>
<dbReference type="InterPro" id="IPR025403">
    <property type="entry name" value="TgpA-like_C"/>
</dbReference>
<evidence type="ECO:0000259" key="2">
    <source>
        <dbReference type="Pfam" id="PF13559"/>
    </source>
</evidence>
<gene>
    <name evidence="3" type="ORF">N802_01375</name>
</gene>
<evidence type="ECO:0000256" key="1">
    <source>
        <dbReference type="SAM" id="Phobius"/>
    </source>
</evidence>
<sequence length="234" mass="25281">MKRGEWGWATGCALTLLLAAWVSGSGPISAFTTPTLSEPTEDEFGELVEGDTGDNRMGGVDAGRTAEASDAVVAFVAWTLRVLLVVIVVVVAALLMAAILRRLRRDPVTPKEEVEAPVLPDVLLAGLRESEAQLDRGTSEEAVINAWLTLERTALEVGIPDDASRTPSELVAAVLGEYDVDRPSIDRLASLYREARFSVHPIGEGHREAARESLKRVRQELTRPLMAMGGSRPE</sequence>
<dbReference type="EMBL" id="AVPJ01000001">
    <property type="protein sequence ID" value="KGN35024.1"/>
    <property type="molecule type" value="Genomic_DNA"/>
</dbReference>
<keyword evidence="1" id="KW-0812">Transmembrane</keyword>
<accession>A0A0A0JE38</accession>
<evidence type="ECO:0000313" key="3">
    <source>
        <dbReference type="EMBL" id="KGN35024.1"/>
    </source>
</evidence>
<dbReference type="Proteomes" id="UP000030002">
    <property type="component" value="Unassembled WGS sequence"/>
</dbReference>
<reference evidence="3 4" key="1">
    <citation type="submission" date="2013-08" db="EMBL/GenBank/DDBJ databases">
        <title>The genome sequence of Knoellia sinensis.</title>
        <authorList>
            <person name="Zhu W."/>
            <person name="Wang G."/>
        </authorList>
    </citation>
    <scope>NUCLEOTIDE SEQUENCE [LARGE SCALE GENOMIC DNA]</scope>
    <source>
        <strain evidence="3 4">KCTC 19936</strain>
    </source>
</reference>
<dbReference type="RefSeq" id="WP_052109285.1">
    <property type="nucleotide sequence ID" value="NZ_AVPJ01000001.1"/>
</dbReference>
<dbReference type="STRING" id="1385520.N802_01375"/>
<organism evidence="3 4">
    <name type="scientific">Knoellia sinensis KCTC 19936</name>
    <dbReference type="NCBI Taxonomy" id="1385520"/>
    <lineage>
        <taxon>Bacteria</taxon>
        <taxon>Bacillati</taxon>
        <taxon>Actinomycetota</taxon>
        <taxon>Actinomycetes</taxon>
        <taxon>Micrococcales</taxon>
        <taxon>Intrasporangiaceae</taxon>
        <taxon>Knoellia</taxon>
    </lineage>
</organism>
<protein>
    <recommendedName>
        <fullName evidence="2">Protein-glutamine gamma-glutamyltransferase-like C-terminal domain-containing protein</fullName>
    </recommendedName>
</protein>
<name>A0A0A0JE38_9MICO</name>
<keyword evidence="1" id="KW-0472">Membrane</keyword>
<proteinExistence type="predicted"/>
<keyword evidence="4" id="KW-1185">Reference proteome</keyword>
<feature type="transmembrane region" description="Helical" evidence="1">
    <location>
        <begin position="78"/>
        <end position="100"/>
    </location>
</feature>